<organism evidence="2 3">
    <name type="scientific">Liparis tanakae</name>
    <name type="common">Tanaka's snailfish</name>
    <dbReference type="NCBI Taxonomy" id="230148"/>
    <lineage>
        <taxon>Eukaryota</taxon>
        <taxon>Metazoa</taxon>
        <taxon>Chordata</taxon>
        <taxon>Craniata</taxon>
        <taxon>Vertebrata</taxon>
        <taxon>Euteleostomi</taxon>
        <taxon>Actinopterygii</taxon>
        <taxon>Neopterygii</taxon>
        <taxon>Teleostei</taxon>
        <taxon>Neoteleostei</taxon>
        <taxon>Acanthomorphata</taxon>
        <taxon>Eupercaria</taxon>
        <taxon>Perciformes</taxon>
        <taxon>Cottioidei</taxon>
        <taxon>Cottales</taxon>
        <taxon>Liparidae</taxon>
        <taxon>Liparis</taxon>
    </lineage>
</organism>
<keyword evidence="3" id="KW-1185">Reference proteome</keyword>
<dbReference type="EMBL" id="SRLO01000042">
    <property type="protein sequence ID" value="TNN81999.1"/>
    <property type="molecule type" value="Genomic_DNA"/>
</dbReference>
<evidence type="ECO:0000313" key="3">
    <source>
        <dbReference type="Proteomes" id="UP000314294"/>
    </source>
</evidence>
<accession>A0A4Z2IVH2</accession>
<sequence>MENVPGVFWLIAPASPSRQHTILPADFRFTRTLNPTDSGCGTPSPIHNRGARIASRKGNQGQGEDTDESEKCRDALERYPPLSQSFEFRHYKAQVEGINTISTAPKTSPLVSECFEVKRLKGGETCRIGMMGLRGLYGSSSTGAPLGYGPQKLCIWIVSSAQRGSTLKPPHKAAHADKEPICLIELWRVWPCGRDCNVAVILPELQGAALWTRNVAGKSRSTGGGEERGVA</sequence>
<protein>
    <submittedName>
        <fullName evidence="2">Uncharacterized protein</fullName>
    </submittedName>
</protein>
<feature type="region of interest" description="Disordered" evidence="1">
    <location>
        <begin position="34"/>
        <end position="71"/>
    </location>
</feature>
<name>A0A4Z2IVH2_9TELE</name>
<dbReference type="Proteomes" id="UP000314294">
    <property type="component" value="Unassembled WGS sequence"/>
</dbReference>
<evidence type="ECO:0000313" key="2">
    <source>
        <dbReference type="EMBL" id="TNN81999.1"/>
    </source>
</evidence>
<proteinExistence type="predicted"/>
<evidence type="ECO:0000256" key="1">
    <source>
        <dbReference type="SAM" id="MobiDB-lite"/>
    </source>
</evidence>
<comment type="caution">
    <text evidence="2">The sequence shown here is derived from an EMBL/GenBank/DDBJ whole genome shotgun (WGS) entry which is preliminary data.</text>
</comment>
<dbReference type="AlphaFoldDB" id="A0A4Z2IVH2"/>
<gene>
    <name evidence="2" type="ORF">EYF80_007645</name>
</gene>
<reference evidence="2 3" key="1">
    <citation type="submission" date="2019-03" db="EMBL/GenBank/DDBJ databases">
        <title>First draft genome of Liparis tanakae, snailfish: a comprehensive survey of snailfish specific genes.</title>
        <authorList>
            <person name="Kim W."/>
            <person name="Song I."/>
            <person name="Jeong J.-H."/>
            <person name="Kim D."/>
            <person name="Kim S."/>
            <person name="Ryu S."/>
            <person name="Song J.Y."/>
            <person name="Lee S.K."/>
        </authorList>
    </citation>
    <scope>NUCLEOTIDE SEQUENCE [LARGE SCALE GENOMIC DNA]</scope>
    <source>
        <tissue evidence="2">Muscle</tissue>
    </source>
</reference>